<reference evidence="10" key="1">
    <citation type="submission" date="2022-11" db="EMBL/GenBank/DDBJ databases">
        <authorList>
            <person name="Petersen C."/>
        </authorList>
    </citation>
    <scope>NUCLEOTIDE SEQUENCE</scope>
    <source>
        <strain evidence="10">IBT 19713</strain>
    </source>
</reference>
<dbReference type="RefSeq" id="XP_058327220.1">
    <property type="nucleotide sequence ID" value="XM_058478890.1"/>
</dbReference>
<dbReference type="PANTHER" id="PTHR46469">
    <property type="entry name" value="TRANSCRIPTION INITIATION FACTOR TFIID SUBUNIT 8"/>
    <property type="match status" value="1"/>
</dbReference>
<dbReference type="GO" id="GO:0005669">
    <property type="term" value="C:transcription factor TFIID complex"/>
    <property type="evidence" value="ECO:0007669"/>
    <property type="project" value="InterPro"/>
</dbReference>
<comment type="subcellular location">
    <subcellularLocation>
        <location evidence="1">Nucleus</location>
    </subcellularLocation>
</comment>
<feature type="region of interest" description="Disordered" evidence="7">
    <location>
        <begin position="1"/>
        <end position="31"/>
    </location>
</feature>
<keyword evidence="11" id="KW-1185">Reference proteome</keyword>
<dbReference type="GO" id="GO:0046982">
    <property type="term" value="F:protein heterodimerization activity"/>
    <property type="evidence" value="ECO:0007669"/>
    <property type="project" value="InterPro"/>
</dbReference>
<evidence type="ECO:0000256" key="7">
    <source>
        <dbReference type="SAM" id="MobiDB-lite"/>
    </source>
</evidence>
<dbReference type="AlphaFoldDB" id="A0A9W9NI41"/>
<dbReference type="Gene3D" id="1.10.20.10">
    <property type="entry name" value="Histone, subunit A"/>
    <property type="match status" value="1"/>
</dbReference>
<evidence type="ECO:0000259" key="9">
    <source>
        <dbReference type="Pfam" id="PF10406"/>
    </source>
</evidence>
<dbReference type="Pfam" id="PF10406">
    <property type="entry name" value="TAF8_C"/>
    <property type="match status" value="1"/>
</dbReference>
<evidence type="ECO:0000313" key="11">
    <source>
        <dbReference type="Proteomes" id="UP001150941"/>
    </source>
</evidence>
<dbReference type="GeneID" id="83206193"/>
<name>A0A9W9NI41_9EURO</name>
<evidence type="ECO:0000259" key="8">
    <source>
        <dbReference type="Pfam" id="PF07524"/>
    </source>
</evidence>
<evidence type="ECO:0000256" key="2">
    <source>
        <dbReference type="ARBA" id="ARBA00008767"/>
    </source>
</evidence>
<evidence type="ECO:0000313" key="10">
    <source>
        <dbReference type="EMBL" id="KAJ5220390.1"/>
    </source>
</evidence>
<reference evidence="10" key="2">
    <citation type="journal article" date="2023" name="IMA Fungus">
        <title>Comparative genomic study of the Penicillium genus elucidates a diverse pangenome and 15 lateral gene transfer events.</title>
        <authorList>
            <person name="Petersen C."/>
            <person name="Sorensen T."/>
            <person name="Nielsen M.R."/>
            <person name="Sondergaard T.E."/>
            <person name="Sorensen J.L."/>
            <person name="Fitzpatrick D.A."/>
            <person name="Frisvad J.C."/>
            <person name="Nielsen K.L."/>
        </authorList>
    </citation>
    <scope>NUCLEOTIDE SEQUENCE</scope>
    <source>
        <strain evidence="10">IBT 19713</strain>
    </source>
</reference>
<dbReference type="OrthoDB" id="2193813at2759"/>
<sequence>MASLGLSQKRSQSTLESPDTKRPKQHYHHHHRLHEPLAIPVSSEPALQNDANVDDLMDRSIGRILKDTGFDHADPAALQSLRLATDTYLSKISKHICESMLASRRIQPIPPDFEHALTRIRLSLNDLHPLVKTPQPVAKISILPPSPPPEDELARNHAFLTALRGEESETNRSYVPKNFPDFPSKHTYSATPVFTERDNDPRKIREQAADDGRHGEEALRRLASAAHRDNPTNTIGRDKKPWGRKMESMESMFEKTVKGLSKRIQKEQKDPAAPPLGTAMDIDLNPEAEAKARTKGLLSIEMGPIVNCERHLWRRPASGPKGEEKSLKPAPPATEVVLEETTA</sequence>
<gene>
    <name evidence="10" type="ORF">N7468_009594</name>
</gene>
<keyword evidence="5" id="KW-0804">Transcription</keyword>
<protein>
    <recommendedName>
        <fullName evidence="3">Transcription initiation factor TFIID subunit 8</fullName>
    </recommendedName>
</protein>
<comment type="similarity">
    <text evidence="2">Belongs to the TAF8 family.</text>
</comment>
<keyword evidence="4" id="KW-0805">Transcription regulation</keyword>
<dbReference type="CDD" id="cd08049">
    <property type="entry name" value="TAF8"/>
    <property type="match status" value="1"/>
</dbReference>
<feature type="domain" description="Transcription factor TFIID subunit 8 C-terminal" evidence="9">
    <location>
        <begin position="174"/>
        <end position="222"/>
    </location>
</feature>
<dbReference type="InterPro" id="IPR037818">
    <property type="entry name" value="TAF8"/>
</dbReference>
<comment type="caution">
    <text evidence="10">The sequence shown here is derived from an EMBL/GenBank/DDBJ whole genome shotgun (WGS) entry which is preliminary data.</text>
</comment>
<dbReference type="Pfam" id="PF07524">
    <property type="entry name" value="Bromo_TP"/>
    <property type="match status" value="1"/>
</dbReference>
<dbReference type="PANTHER" id="PTHR46469:SF1">
    <property type="entry name" value="TRANSCRIPTION INITIATION FACTOR TFIID SUBUNIT 8"/>
    <property type="match status" value="1"/>
</dbReference>
<dbReference type="EMBL" id="JAPQKS010000007">
    <property type="protein sequence ID" value="KAJ5220390.1"/>
    <property type="molecule type" value="Genomic_DNA"/>
</dbReference>
<feature type="region of interest" description="Disordered" evidence="7">
    <location>
        <begin position="313"/>
        <end position="343"/>
    </location>
</feature>
<dbReference type="GO" id="GO:0006367">
    <property type="term" value="P:transcription initiation at RNA polymerase II promoter"/>
    <property type="evidence" value="ECO:0007669"/>
    <property type="project" value="TreeGrafter"/>
</dbReference>
<evidence type="ECO:0000256" key="5">
    <source>
        <dbReference type="ARBA" id="ARBA00023163"/>
    </source>
</evidence>
<feature type="domain" description="Bromodomain associated" evidence="8">
    <location>
        <begin position="55"/>
        <end position="124"/>
    </location>
</feature>
<dbReference type="InterPro" id="IPR009072">
    <property type="entry name" value="Histone-fold"/>
</dbReference>
<dbReference type="InterPro" id="IPR019473">
    <property type="entry name" value="TFIID_su8_C"/>
</dbReference>
<evidence type="ECO:0000256" key="4">
    <source>
        <dbReference type="ARBA" id="ARBA00023015"/>
    </source>
</evidence>
<evidence type="ECO:0000256" key="1">
    <source>
        <dbReference type="ARBA" id="ARBA00004123"/>
    </source>
</evidence>
<proteinExistence type="inferred from homology"/>
<organism evidence="10 11">
    <name type="scientific">Penicillium chermesinum</name>
    <dbReference type="NCBI Taxonomy" id="63820"/>
    <lineage>
        <taxon>Eukaryota</taxon>
        <taxon>Fungi</taxon>
        <taxon>Dikarya</taxon>
        <taxon>Ascomycota</taxon>
        <taxon>Pezizomycotina</taxon>
        <taxon>Eurotiomycetes</taxon>
        <taxon>Eurotiomycetidae</taxon>
        <taxon>Eurotiales</taxon>
        <taxon>Aspergillaceae</taxon>
        <taxon>Penicillium</taxon>
    </lineage>
</organism>
<feature type="compositionally biased region" description="Polar residues" evidence="7">
    <location>
        <begin position="1"/>
        <end position="17"/>
    </location>
</feature>
<dbReference type="Proteomes" id="UP001150941">
    <property type="component" value="Unassembled WGS sequence"/>
</dbReference>
<dbReference type="CDD" id="cd00076">
    <property type="entry name" value="HFD_SF"/>
    <property type="match status" value="1"/>
</dbReference>
<dbReference type="InterPro" id="IPR006565">
    <property type="entry name" value="BTP"/>
</dbReference>
<keyword evidence="6" id="KW-0539">Nucleus</keyword>
<evidence type="ECO:0000256" key="6">
    <source>
        <dbReference type="ARBA" id="ARBA00023242"/>
    </source>
</evidence>
<accession>A0A9W9NI41</accession>
<evidence type="ECO:0000256" key="3">
    <source>
        <dbReference type="ARBA" id="ARBA00017307"/>
    </source>
</evidence>